<accession>A0A128FKU0</accession>
<feature type="compositionally biased region" description="Polar residues" evidence="1">
    <location>
        <begin position="44"/>
        <end position="55"/>
    </location>
</feature>
<feature type="compositionally biased region" description="Basic and acidic residues" evidence="1">
    <location>
        <begin position="56"/>
        <end position="67"/>
    </location>
</feature>
<evidence type="ECO:0008006" key="4">
    <source>
        <dbReference type="Google" id="ProtNLM"/>
    </source>
</evidence>
<name>A0A128FKU0_9GAMM</name>
<proteinExistence type="predicted"/>
<gene>
    <name evidence="2" type="ORF">GMA8713_04875</name>
</gene>
<dbReference type="OrthoDB" id="8689507at2"/>
<dbReference type="InterPro" id="IPR024400">
    <property type="entry name" value="DUF2635"/>
</dbReference>
<dbReference type="EMBL" id="FIZY01000087">
    <property type="protein sequence ID" value="CZF86836.1"/>
    <property type="molecule type" value="Genomic_DNA"/>
</dbReference>
<organism evidence="2 3">
    <name type="scientific">Grimontia marina</name>
    <dbReference type="NCBI Taxonomy" id="646534"/>
    <lineage>
        <taxon>Bacteria</taxon>
        <taxon>Pseudomonadati</taxon>
        <taxon>Pseudomonadota</taxon>
        <taxon>Gammaproteobacteria</taxon>
        <taxon>Vibrionales</taxon>
        <taxon>Vibrionaceae</taxon>
        <taxon>Grimontia</taxon>
    </lineage>
</organism>
<evidence type="ECO:0000256" key="1">
    <source>
        <dbReference type="SAM" id="MobiDB-lite"/>
    </source>
</evidence>
<sequence length="67" mass="7431">MNSVTLYPTDKTVKVRKPDGAHLSEDGEPVVMNAYWHRRVREGSVTTNAPEVTNDTTKDSVKTKGSK</sequence>
<protein>
    <recommendedName>
        <fullName evidence="4">DUF2635 domain-containing protein</fullName>
    </recommendedName>
</protein>
<feature type="region of interest" description="Disordered" evidence="1">
    <location>
        <begin position="41"/>
        <end position="67"/>
    </location>
</feature>
<evidence type="ECO:0000313" key="2">
    <source>
        <dbReference type="EMBL" id="CZF86836.1"/>
    </source>
</evidence>
<dbReference type="Pfam" id="PF10948">
    <property type="entry name" value="DUF2635"/>
    <property type="match status" value="1"/>
</dbReference>
<dbReference type="RefSeq" id="WP_062715038.1">
    <property type="nucleotide sequence ID" value="NZ_CAWRCI010000087.1"/>
</dbReference>
<keyword evidence="3" id="KW-1185">Reference proteome</keyword>
<dbReference type="AlphaFoldDB" id="A0A128FKU0"/>
<reference evidence="3" key="1">
    <citation type="submission" date="2016-02" db="EMBL/GenBank/DDBJ databases">
        <authorList>
            <person name="Rodrigo-Torres Lidia"/>
            <person name="Arahal R.David."/>
        </authorList>
    </citation>
    <scope>NUCLEOTIDE SEQUENCE [LARGE SCALE GENOMIC DNA]</scope>
    <source>
        <strain evidence="3">CECT 8713</strain>
    </source>
</reference>
<dbReference type="Proteomes" id="UP000073601">
    <property type="component" value="Unassembled WGS sequence"/>
</dbReference>
<evidence type="ECO:0000313" key="3">
    <source>
        <dbReference type="Proteomes" id="UP000073601"/>
    </source>
</evidence>